<sequence length="70" mass="8422">MRSISAIACTLMVLFPFHTSLFWLYISITNKFFHSSHFFLLITKIYYIFPLSLSHIFLSSHFFLYNQIKH</sequence>
<name>A0A6A4R4N3_LUPAL</name>
<comment type="caution">
    <text evidence="2">The sequence shown here is derived from an EMBL/GenBank/DDBJ whole genome shotgun (WGS) entry which is preliminary data.</text>
</comment>
<proteinExistence type="predicted"/>
<keyword evidence="1" id="KW-0812">Transmembrane</keyword>
<keyword evidence="3" id="KW-1185">Reference proteome</keyword>
<gene>
    <name evidence="2" type="ORF">Lalb_Chr01g0009131</name>
</gene>
<accession>A0A6A4R4N3</accession>
<keyword evidence="1" id="KW-1133">Transmembrane helix</keyword>
<organism evidence="2 3">
    <name type="scientific">Lupinus albus</name>
    <name type="common">White lupine</name>
    <name type="synonym">Lupinus termis</name>
    <dbReference type="NCBI Taxonomy" id="3870"/>
    <lineage>
        <taxon>Eukaryota</taxon>
        <taxon>Viridiplantae</taxon>
        <taxon>Streptophyta</taxon>
        <taxon>Embryophyta</taxon>
        <taxon>Tracheophyta</taxon>
        <taxon>Spermatophyta</taxon>
        <taxon>Magnoliopsida</taxon>
        <taxon>eudicotyledons</taxon>
        <taxon>Gunneridae</taxon>
        <taxon>Pentapetalae</taxon>
        <taxon>rosids</taxon>
        <taxon>fabids</taxon>
        <taxon>Fabales</taxon>
        <taxon>Fabaceae</taxon>
        <taxon>Papilionoideae</taxon>
        <taxon>50 kb inversion clade</taxon>
        <taxon>genistoids sensu lato</taxon>
        <taxon>core genistoids</taxon>
        <taxon>Genisteae</taxon>
        <taxon>Lupinus</taxon>
    </lineage>
</organism>
<dbReference type="EMBL" id="WOCE01000001">
    <property type="protein sequence ID" value="KAE9621019.1"/>
    <property type="molecule type" value="Genomic_DNA"/>
</dbReference>
<feature type="transmembrane region" description="Helical" evidence="1">
    <location>
        <begin position="7"/>
        <end position="26"/>
    </location>
</feature>
<protein>
    <submittedName>
        <fullName evidence="2">Uncharacterized protein</fullName>
    </submittedName>
</protein>
<reference evidence="3" key="1">
    <citation type="journal article" date="2020" name="Nat. Commun.">
        <title>Genome sequence of the cluster root forming white lupin.</title>
        <authorList>
            <person name="Hufnagel B."/>
            <person name="Marques A."/>
            <person name="Soriano A."/>
            <person name="Marques L."/>
            <person name="Divol F."/>
            <person name="Doumas P."/>
            <person name="Sallet E."/>
            <person name="Mancinotti D."/>
            <person name="Carrere S."/>
            <person name="Marande W."/>
            <person name="Arribat S."/>
            <person name="Keller J."/>
            <person name="Huneau C."/>
            <person name="Blein T."/>
            <person name="Aime D."/>
            <person name="Laguerre M."/>
            <person name="Taylor J."/>
            <person name="Schubert V."/>
            <person name="Nelson M."/>
            <person name="Geu-Flores F."/>
            <person name="Crespi M."/>
            <person name="Gallardo-Guerrero K."/>
            <person name="Delaux P.-M."/>
            <person name="Salse J."/>
            <person name="Berges H."/>
            <person name="Guyot R."/>
            <person name="Gouzy J."/>
            <person name="Peret B."/>
        </authorList>
    </citation>
    <scope>NUCLEOTIDE SEQUENCE [LARGE SCALE GENOMIC DNA]</scope>
    <source>
        <strain evidence="3">cv. Amiga</strain>
    </source>
</reference>
<evidence type="ECO:0000313" key="2">
    <source>
        <dbReference type="EMBL" id="KAE9621019.1"/>
    </source>
</evidence>
<dbReference type="AlphaFoldDB" id="A0A6A4R4N3"/>
<dbReference type="Proteomes" id="UP000447434">
    <property type="component" value="Chromosome 1"/>
</dbReference>
<feature type="transmembrane region" description="Helical" evidence="1">
    <location>
        <begin position="46"/>
        <end position="65"/>
    </location>
</feature>
<evidence type="ECO:0000313" key="3">
    <source>
        <dbReference type="Proteomes" id="UP000447434"/>
    </source>
</evidence>
<evidence type="ECO:0000256" key="1">
    <source>
        <dbReference type="SAM" id="Phobius"/>
    </source>
</evidence>
<keyword evidence="1" id="KW-0472">Membrane</keyword>